<organism evidence="1 2">
    <name type="scientific">Caballeronia sordidicola</name>
    <name type="common">Burkholderia sordidicola</name>
    <dbReference type="NCBI Taxonomy" id="196367"/>
    <lineage>
        <taxon>Bacteria</taxon>
        <taxon>Pseudomonadati</taxon>
        <taxon>Pseudomonadota</taxon>
        <taxon>Betaproteobacteria</taxon>
        <taxon>Burkholderiales</taxon>
        <taxon>Burkholderiaceae</taxon>
        <taxon>Caballeronia</taxon>
    </lineage>
</organism>
<proteinExistence type="predicted"/>
<protein>
    <submittedName>
        <fullName evidence="1">Uncharacterized protein</fullName>
    </submittedName>
</protein>
<gene>
    <name evidence="1" type="ORF">PAMC26577_19765</name>
</gene>
<reference evidence="1 2" key="1">
    <citation type="submission" date="2017-03" db="EMBL/GenBank/DDBJ databases">
        <title>Genome analysis of strain PAMC 26577.</title>
        <authorList>
            <person name="Oh H.-M."/>
            <person name="Yang J.-A."/>
        </authorList>
    </citation>
    <scope>NUCLEOTIDE SEQUENCE [LARGE SCALE GENOMIC DNA]</scope>
    <source>
        <strain evidence="1 2">PAMC 26577</strain>
    </source>
</reference>
<name>A0A242MPC4_CABSO</name>
<dbReference type="AlphaFoldDB" id="A0A242MPC4"/>
<dbReference type="EMBL" id="NBTZ01000083">
    <property type="protein sequence ID" value="OTP72842.1"/>
    <property type="molecule type" value="Genomic_DNA"/>
</dbReference>
<dbReference type="RefSeq" id="WP_144029421.1">
    <property type="nucleotide sequence ID" value="NZ_NBTZ01000083.1"/>
</dbReference>
<evidence type="ECO:0000313" key="2">
    <source>
        <dbReference type="Proteomes" id="UP000195221"/>
    </source>
</evidence>
<accession>A0A242MPC4</accession>
<comment type="caution">
    <text evidence="1">The sequence shown here is derived from an EMBL/GenBank/DDBJ whole genome shotgun (WGS) entry which is preliminary data.</text>
</comment>
<dbReference type="Proteomes" id="UP000195221">
    <property type="component" value="Unassembled WGS sequence"/>
</dbReference>
<evidence type="ECO:0000313" key="1">
    <source>
        <dbReference type="EMBL" id="OTP72842.1"/>
    </source>
</evidence>
<sequence length="60" mass="6759">MAGALIASDVRAYISRDPVDMRKAIYVFSYLGEPLPAQKPASVNLFAFETQYRSKLKILH</sequence>